<proteinExistence type="evidence at transcript level"/>
<name>C0P3M2_MAIZE</name>
<organism evidence="2">
    <name type="scientific">Zea mays</name>
    <name type="common">Maize</name>
    <dbReference type="NCBI Taxonomy" id="4577"/>
    <lineage>
        <taxon>Eukaryota</taxon>
        <taxon>Viridiplantae</taxon>
        <taxon>Streptophyta</taxon>
        <taxon>Embryophyta</taxon>
        <taxon>Tracheophyta</taxon>
        <taxon>Spermatophyta</taxon>
        <taxon>Magnoliopsida</taxon>
        <taxon>Liliopsida</taxon>
        <taxon>Poales</taxon>
        <taxon>Poaceae</taxon>
        <taxon>PACMAD clade</taxon>
        <taxon>Panicoideae</taxon>
        <taxon>Andropogonodae</taxon>
        <taxon>Andropogoneae</taxon>
        <taxon>Tripsacinae</taxon>
        <taxon>Zea</taxon>
    </lineage>
</organism>
<accession>C0P3M2</accession>
<dbReference type="EMBL" id="BT062891">
    <property type="protein sequence ID" value="ACN27588.1"/>
    <property type="molecule type" value="mRNA"/>
</dbReference>
<evidence type="ECO:0000256" key="1">
    <source>
        <dbReference type="SAM" id="MobiDB-lite"/>
    </source>
</evidence>
<reference evidence="2" key="1">
    <citation type="journal article" date="2009" name="PLoS Genet.">
        <title>Sequencing, mapping, and analysis of 27,455 maize full-length cDNAs.</title>
        <authorList>
            <person name="Soderlund C."/>
            <person name="Descour A."/>
            <person name="Kudrna D."/>
            <person name="Bomhoff M."/>
            <person name="Boyd L."/>
            <person name="Currie J."/>
            <person name="Angelova A."/>
            <person name="Collura K."/>
            <person name="Wissotski M."/>
            <person name="Ashley E."/>
            <person name="Morrow D."/>
            <person name="Fernandes J."/>
            <person name="Walbot V."/>
            <person name="Yu Y."/>
        </authorList>
    </citation>
    <scope>NUCLEOTIDE SEQUENCE</scope>
    <source>
        <strain evidence="2">B73</strain>
    </source>
</reference>
<feature type="compositionally biased region" description="Low complexity" evidence="1">
    <location>
        <begin position="11"/>
        <end position="37"/>
    </location>
</feature>
<feature type="compositionally biased region" description="Polar residues" evidence="1">
    <location>
        <begin position="1"/>
        <end position="10"/>
    </location>
</feature>
<dbReference type="AlphaFoldDB" id="C0P3M2"/>
<feature type="region of interest" description="Disordered" evidence="1">
    <location>
        <begin position="155"/>
        <end position="174"/>
    </location>
</feature>
<reference evidence="2" key="2">
    <citation type="submission" date="2012-06" db="EMBL/GenBank/DDBJ databases">
        <authorList>
            <person name="Yu Y."/>
            <person name="Currie J."/>
            <person name="Lomeli R."/>
            <person name="Angelova A."/>
            <person name="Collura K."/>
            <person name="Wissotski M."/>
            <person name="Campos D."/>
            <person name="Kudrna D."/>
            <person name="Golser W."/>
            <person name="Ashely E."/>
            <person name="Descour A."/>
            <person name="Fernandes J."/>
            <person name="Soderlund C."/>
            <person name="Walbot V."/>
        </authorList>
    </citation>
    <scope>NUCLEOTIDE SEQUENCE</scope>
    <source>
        <strain evidence="2">B73</strain>
    </source>
</reference>
<feature type="region of interest" description="Disordered" evidence="1">
    <location>
        <begin position="1"/>
        <end position="39"/>
    </location>
</feature>
<evidence type="ECO:0000313" key="2">
    <source>
        <dbReference type="EMBL" id="ACN27588.1"/>
    </source>
</evidence>
<protein>
    <submittedName>
        <fullName evidence="2">Uncharacterized protein</fullName>
    </submittedName>
</protein>
<sequence>MTTTQGTTVNKTDTTASKTAQATKKPPSSGPATAAPSHGLTEAENGMSLATTKSLNSWAWSCTSAKNQRQSICTTASLVAHRRNANPVSLLAPLAAPVRRNTRRCPGLWCPATDANTAPSAMECTAMYPRIAKICADDSSARRLTMAAASRLVKSSRPSSLPRREAGFGGAVSL</sequence>